<evidence type="ECO:0000313" key="3">
    <source>
        <dbReference type="Proteomes" id="UP000236735"/>
    </source>
</evidence>
<gene>
    <name evidence="2" type="ORF">SAMN05216354_2401</name>
</gene>
<name>A0A1H5WKP3_XYLRU</name>
<dbReference type="InterPro" id="IPR009045">
    <property type="entry name" value="Zn_M74/Hedgehog-like"/>
</dbReference>
<feature type="domain" description="Peptidase M15A C-terminal" evidence="1">
    <location>
        <begin position="55"/>
        <end position="120"/>
    </location>
</feature>
<proteinExistence type="predicted"/>
<dbReference type="Pfam" id="PF08291">
    <property type="entry name" value="Peptidase_M15_3"/>
    <property type="match status" value="1"/>
</dbReference>
<sequence length="138" mass="15624">MKENLNETRLSPHFRLDEFLNLRKYPSNIPDMQVVANLAFGCYMLLEPARGLVGPIIVSSGFRNAAVNSKVGGVRNSQHLVGQAADIRPGNPAQFNRLVDFLRSCEYTDQLLTGNGWLHISWNPFAKPRRYVKVGYYK</sequence>
<dbReference type="AlphaFoldDB" id="A0A1H5WKP3"/>
<reference evidence="2 3" key="1">
    <citation type="submission" date="2016-10" db="EMBL/GenBank/DDBJ databases">
        <authorList>
            <person name="de Groot N.N."/>
        </authorList>
    </citation>
    <scope>NUCLEOTIDE SEQUENCE [LARGE SCALE GENOMIC DNA]</scope>
    <source>
        <strain evidence="2 3">AR32</strain>
    </source>
</reference>
<evidence type="ECO:0000259" key="1">
    <source>
        <dbReference type="Pfam" id="PF08291"/>
    </source>
</evidence>
<evidence type="ECO:0000313" key="2">
    <source>
        <dbReference type="EMBL" id="SEF99881.1"/>
    </source>
</evidence>
<dbReference type="EMBL" id="FNUV01000006">
    <property type="protein sequence ID" value="SEF99881.1"/>
    <property type="molecule type" value="Genomic_DNA"/>
</dbReference>
<organism evidence="2 3">
    <name type="scientific">Xylanibacter ruminicola</name>
    <name type="common">Prevotella ruminicola</name>
    <dbReference type="NCBI Taxonomy" id="839"/>
    <lineage>
        <taxon>Bacteria</taxon>
        <taxon>Pseudomonadati</taxon>
        <taxon>Bacteroidota</taxon>
        <taxon>Bacteroidia</taxon>
        <taxon>Bacteroidales</taxon>
        <taxon>Prevotellaceae</taxon>
        <taxon>Xylanibacter</taxon>
    </lineage>
</organism>
<accession>A0A1H5WKP3</accession>
<dbReference type="Gene3D" id="3.30.1380.10">
    <property type="match status" value="1"/>
</dbReference>
<dbReference type="Proteomes" id="UP000236735">
    <property type="component" value="Unassembled WGS sequence"/>
</dbReference>
<protein>
    <submittedName>
        <fullName evidence="2">Putative chitinase</fullName>
    </submittedName>
</protein>
<dbReference type="InterPro" id="IPR013230">
    <property type="entry name" value="Peptidase_M15A_C"/>
</dbReference>
<dbReference type="SUPFAM" id="SSF55166">
    <property type="entry name" value="Hedgehog/DD-peptidase"/>
    <property type="match status" value="1"/>
</dbReference>
<dbReference type="RefSeq" id="WP_181020823.1">
    <property type="nucleotide sequence ID" value="NZ_FNUV01000006.1"/>
</dbReference>